<dbReference type="Gene3D" id="1.10.10.10">
    <property type="entry name" value="Winged helix-like DNA-binding domain superfamily/Winged helix DNA-binding domain"/>
    <property type="match status" value="1"/>
</dbReference>
<sequence length="450" mass="52468">MKYEDITNYIKQKIEKGEIKSGDKLPTIRKMAEIHKCSKSTVVRAYDELEKEHVIYSVPQSGYYAIEKKKMHNKAKNEYINFSSISPDPDIFPYLEFQHCMDKAMDVYKQDIFTYNTDNGLSYLIDVLEKHLMNYQVFTKPDNIYVTSGIQQALSILAEMPFPNNKKYVLVEQPTYNIFLKLLELKKIPVIGIERGVKGIDLNELEMIFKRDNVKFFYTMPRFQNPLGTSYTAKEKEAIADLARKYDVYIVEDDYLADLENDSKADPIYTYDRSSHVIYLKSFSKILFPGLRLGVAVIPDSMKDKFYLYKKLTDLDACMISQAALSIYINSGMFERYRNKISEIYLERINCLNNALNYYNDTEFLKHENITSGIFNHLTLPLTFNINKLISNLKKKGIRVQSGETFYLSNSSNNNKLIRLSITRVNEEQIYEGISAIIDEIKKLYDLSFY</sequence>
<dbReference type="STRING" id="1503.CLPU_8c00990"/>
<organism evidence="7 8">
    <name type="scientific">Gottschalkia purinilytica</name>
    <name type="common">Clostridium purinilyticum</name>
    <dbReference type="NCBI Taxonomy" id="1503"/>
    <lineage>
        <taxon>Bacteria</taxon>
        <taxon>Bacillati</taxon>
        <taxon>Bacillota</taxon>
        <taxon>Tissierellia</taxon>
        <taxon>Tissierellales</taxon>
        <taxon>Gottschalkiaceae</taxon>
        <taxon>Gottschalkia</taxon>
    </lineage>
</organism>
<evidence type="ECO:0000256" key="4">
    <source>
        <dbReference type="ARBA" id="ARBA00023125"/>
    </source>
</evidence>
<keyword evidence="4" id="KW-0238">DNA-binding</keyword>
<dbReference type="InterPro" id="IPR036390">
    <property type="entry name" value="WH_DNA-bd_sf"/>
</dbReference>
<name>A0A0L0W9X5_GOTPU</name>
<keyword evidence="2" id="KW-0663">Pyridoxal phosphate</keyword>
<dbReference type="Pfam" id="PF00392">
    <property type="entry name" value="GntR"/>
    <property type="match status" value="1"/>
</dbReference>
<accession>A0A0L0W9X5</accession>
<dbReference type="Gene3D" id="3.40.640.10">
    <property type="entry name" value="Type I PLP-dependent aspartate aminotransferase-like (Major domain)"/>
    <property type="match status" value="1"/>
</dbReference>
<proteinExistence type="inferred from homology"/>
<dbReference type="SMART" id="SM00345">
    <property type="entry name" value="HTH_GNTR"/>
    <property type="match status" value="1"/>
</dbReference>
<evidence type="ECO:0000256" key="3">
    <source>
        <dbReference type="ARBA" id="ARBA00023015"/>
    </source>
</evidence>
<dbReference type="SUPFAM" id="SSF53383">
    <property type="entry name" value="PLP-dependent transferases"/>
    <property type="match status" value="1"/>
</dbReference>
<dbReference type="GO" id="GO:0030170">
    <property type="term" value="F:pyridoxal phosphate binding"/>
    <property type="evidence" value="ECO:0007669"/>
    <property type="project" value="InterPro"/>
</dbReference>
<evidence type="ECO:0000313" key="8">
    <source>
        <dbReference type="Proteomes" id="UP000037267"/>
    </source>
</evidence>
<feature type="domain" description="HTH gntR-type" evidence="6">
    <location>
        <begin position="1"/>
        <end position="68"/>
    </location>
</feature>
<dbReference type="InterPro" id="IPR004839">
    <property type="entry name" value="Aminotransferase_I/II_large"/>
</dbReference>
<dbReference type="Proteomes" id="UP000037267">
    <property type="component" value="Unassembled WGS sequence"/>
</dbReference>
<evidence type="ECO:0000313" key="7">
    <source>
        <dbReference type="EMBL" id="KNF08334.1"/>
    </source>
</evidence>
<dbReference type="RefSeq" id="WP_050355433.1">
    <property type="nucleotide sequence ID" value="NZ_LGSS01000008.1"/>
</dbReference>
<keyword evidence="3" id="KW-0805">Transcription regulation</keyword>
<dbReference type="InterPro" id="IPR015424">
    <property type="entry name" value="PyrdxlP-dep_Trfase"/>
</dbReference>
<evidence type="ECO:0000256" key="2">
    <source>
        <dbReference type="ARBA" id="ARBA00022898"/>
    </source>
</evidence>
<dbReference type="CDD" id="cd07377">
    <property type="entry name" value="WHTH_GntR"/>
    <property type="match status" value="1"/>
</dbReference>
<protein>
    <submittedName>
        <fullName evidence="7">HTH-type transcriptional regulator, GntR family</fullName>
    </submittedName>
</protein>
<dbReference type="AlphaFoldDB" id="A0A0L0W9X5"/>
<keyword evidence="5" id="KW-0804">Transcription</keyword>
<dbReference type="PATRIC" id="fig|1503.3.peg.3239"/>
<comment type="similarity">
    <text evidence="1">In the C-terminal section; belongs to the class-I pyridoxal-phosphate-dependent aminotransferase family.</text>
</comment>
<dbReference type="GO" id="GO:0003700">
    <property type="term" value="F:DNA-binding transcription factor activity"/>
    <property type="evidence" value="ECO:0007669"/>
    <property type="project" value="InterPro"/>
</dbReference>
<dbReference type="PANTHER" id="PTHR46577:SF1">
    <property type="entry name" value="HTH-TYPE TRANSCRIPTIONAL REGULATORY PROTEIN GABR"/>
    <property type="match status" value="1"/>
</dbReference>
<dbReference type="OrthoDB" id="163333at2"/>
<dbReference type="PANTHER" id="PTHR46577">
    <property type="entry name" value="HTH-TYPE TRANSCRIPTIONAL REGULATORY PROTEIN GABR"/>
    <property type="match status" value="1"/>
</dbReference>
<dbReference type="InterPro" id="IPR036388">
    <property type="entry name" value="WH-like_DNA-bd_sf"/>
</dbReference>
<dbReference type="PROSITE" id="PS50949">
    <property type="entry name" value="HTH_GNTR"/>
    <property type="match status" value="1"/>
</dbReference>
<dbReference type="InterPro" id="IPR015421">
    <property type="entry name" value="PyrdxlP-dep_Trfase_major"/>
</dbReference>
<keyword evidence="8" id="KW-1185">Reference proteome</keyword>
<comment type="caution">
    <text evidence="7">The sequence shown here is derived from an EMBL/GenBank/DDBJ whole genome shotgun (WGS) entry which is preliminary data.</text>
</comment>
<evidence type="ECO:0000259" key="6">
    <source>
        <dbReference type="PROSITE" id="PS50949"/>
    </source>
</evidence>
<evidence type="ECO:0000256" key="1">
    <source>
        <dbReference type="ARBA" id="ARBA00005384"/>
    </source>
</evidence>
<dbReference type="InterPro" id="IPR051446">
    <property type="entry name" value="HTH_trans_reg/aminotransferase"/>
</dbReference>
<dbReference type="CDD" id="cd00609">
    <property type="entry name" value="AAT_like"/>
    <property type="match status" value="1"/>
</dbReference>
<gene>
    <name evidence="7" type="ORF">CLPU_8c00990</name>
</gene>
<dbReference type="Pfam" id="PF00155">
    <property type="entry name" value="Aminotran_1_2"/>
    <property type="match status" value="1"/>
</dbReference>
<dbReference type="InterPro" id="IPR000524">
    <property type="entry name" value="Tscrpt_reg_HTH_GntR"/>
</dbReference>
<reference evidence="8" key="1">
    <citation type="submission" date="2015-07" db="EMBL/GenBank/DDBJ databases">
        <title>Draft genome sequence of the purine-degrading Gottschalkia purinilyticum DSM 1384 (formerly Clostridium purinilyticum).</title>
        <authorList>
            <person name="Poehlein A."/>
            <person name="Schiel-Bengelsdorf B."/>
            <person name="Bengelsdorf F.R."/>
            <person name="Daniel R."/>
            <person name="Duerre P."/>
        </authorList>
    </citation>
    <scope>NUCLEOTIDE SEQUENCE [LARGE SCALE GENOMIC DNA]</scope>
    <source>
        <strain evidence="8">DSM 1384</strain>
    </source>
</reference>
<dbReference type="SUPFAM" id="SSF46785">
    <property type="entry name" value="Winged helix' DNA-binding domain"/>
    <property type="match status" value="1"/>
</dbReference>
<dbReference type="GO" id="GO:0003677">
    <property type="term" value="F:DNA binding"/>
    <property type="evidence" value="ECO:0007669"/>
    <property type="project" value="UniProtKB-KW"/>
</dbReference>
<evidence type="ECO:0000256" key="5">
    <source>
        <dbReference type="ARBA" id="ARBA00023163"/>
    </source>
</evidence>
<dbReference type="EMBL" id="LGSS01000008">
    <property type="protein sequence ID" value="KNF08334.1"/>
    <property type="molecule type" value="Genomic_DNA"/>
</dbReference>